<sequence length="349" mass="38608">MVASAPSVGQPLPQPNPTRTLGSNGREKLAYKQGERKTVFFSKKTADGFVRTGQYLGEWKDDLYDGKGTLEADDGTRYVGSWKAGRRCGVGTLWIRKEGKLVKQYAGQWKDDYQEGRGVQTLGGVTYNGEWSKGMRHGVGTCSYPDGGVYEGEWFNDQHHGFGVYDFPNGDHFEGRWVEGKKEGQGVHFYFNQEKRVHTKRYDGEWVDGTPKCGVYTEMPPDPQVPASQAPEPLPHLTVVDPDGVVRESIAAIRHERARHRAKRVSLDEHFTPEELEALEVAFARVDAEEKGCLSIAELGAAFSQVGMDPSEEEMATVLAHLGKAEEGGEAVFTFAEFAQAADFLSPLA</sequence>
<dbReference type="Pfam" id="PF02493">
    <property type="entry name" value="MORN"/>
    <property type="match status" value="7"/>
</dbReference>
<dbReference type="PANTHER" id="PTHR46511">
    <property type="entry name" value="MORN REPEAT-CONTAINING PROTEIN 3"/>
    <property type="match status" value="1"/>
</dbReference>
<evidence type="ECO:0000313" key="9">
    <source>
        <dbReference type="Proteomes" id="UP001515480"/>
    </source>
</evidence>
<dbReference type="SUPFAM" id="SSF82185">
    <property type="entry name" value="Histone H3 K4-specific methyltransferase SET7/9 N-terminal domain"/>
    <property type="match status" value="2"/>
</dbReference>
<dbReference type="AlphaFoldDB" id="A0AB34IBJ3"/>
<name>A0AB34IBJ3_PRYPA</name>
<evidence type="ECO:0000256" key="3">
    <source>
        <dbReference type="ARBA" id="ARBA00023329"/>
    </source>
</evidence>
<proteinExistence type="predicted"/>
<evidence type="ECO:0000256" key="1">
    <source>
        <dbReference type="ARBA" id="ARBA00004218"/>
    </source>
</evidence>
<accession>A0AB34IBJ3</accession>
<protein>
    <recommendedName>
        <fullName evidence="4">MORN repeat-containing protein 3</fullName>
    </recommendedName>
</protein>
<comment type="subcellular location">
    <subcellularLocation>
        <location evidence="1">Cytoplasmic vesicle</location>
        <location evidence="1">Secretory vesicle</location>
        <location evidence="1">Acrosome</location>
    </subcellularLocation>
</comment>
<dbReference type="PROSITE" id="PS50222">
    <property type="entry name" value="EF_HAND_2"/>
    <property type="match status" value="1"/>
</dbReference>
<comment type="caution">
    <text evidence="8">The sequence shown here is derived from an EMBL/GenBank/DDBJ whole genome shotgun (WGS) entry which is preliminary data.</text>
</comment>
<keyword evidence="3" id="KW-0968">Cytoplasmic vesicle</keyword>
<feature type="region of interest" description="Disordered" evidence="6">
    <location>
        <begin position="1"/>
        <end position="25"/>
    </location>
</feature>
<dbReference type="SMART" id="SM00698">
    <property type="entry name" value="MORN"/>
    <property type="match status" value="7"/>
</dbReference>
<keyword evidence="9" id="KW-1185">Reference proteome</keyword>
<dbReference type="InterPro" id="IPR002048">
    <property type="entry name" value="EF_hand_dom"/>
</dbReference>
<keyword evidence="2" id="KW-0677">Repeat</keyword>
<evidence type="ECO:0000256" key="4">
    <source>
        <dbReference type="ARBA" id="ARBA00039854"/>
    </source>
</evidence>
<comment type="function">
    <text evidence="5">Assembles a suppression complex (suppresome) by tethering SIRT1 and MDM2 to regulate composite modifications of p53/TP53. Confers both deacetylation-mediated functional inactivation, by SIRT1, and ubiquitination-dependent degradation, by MDM2, of p53/TP53, promoting a proliferative and cell survival behaviors. May play a role in the regulation of spermatogenesis.</text>
</comment>
<dbReference type="SUPFAM" id="SSF47473">
    <property type="entry name" value="EF-hand"/>
    <property type="match status" value="1"/>
</dbReference>
<gene>
    <name evidence="8" type="ORF">AB1Y20_014689</name>
</gene>
<dbReference type="Gene3D" id="1.10.238.10">
    <property type="entry name" value="EF-hand"/>
    <property type="match status" value="1"/>
</dbReference>
<evidence type="ECO:0000259" key="7">
    <source>
        <dbReference type="PROSITE" id="PS50222"/>
    </source>
</evidence>
<dbReference type="PANTHER" id="PTHR46511:SF1">
    <property type="entry name" value="MORN REPEAT-CONTAINING PROTEIN 3"/>
    <property type="match status" value="1"/>
</dbReference>
<evidence type="ECO:0000256" key="6">
    <source>
        <dbReference type="SAM" id="MobiDB-lite"/>
    </source>
</evidence>
<dbReference type="InterPro" id="IPR011992">
    <property type="entry name" value="EF-hand-dom_pair"/>
</dbReference>
<dbReference type="GO" id="GO:0005509">
    <property type="term" value="F:calcium ion binding"/>
    <property type="evidence" value="ECO:0007669"/>
    <property type="project" value="InterPro"/>
</dbReference>
<evidence type="ECO:0000256" key="5">
    <source>
        <dbReference type="ARBA" id="ARBA00045851"/>
    </source>
</evidence>
<dbReference type="InterPro" id="IPR003409">
    <property type="entry name" value="MORN"/>
</dbReference>
<reference evidence="8 9" key="1">
    <citation type="journal article" date="2024" name="Science">
        <title>Giant polyketide synthase enzymes in the biosynthesis of giant marine polyether toxins.</title>
        <authorList>
            <person name="Fallon T.R."/>
            <person name="Shende V.V."/>
            <person name="Wierzbicki I.H."/>
            <person name="Pendleton A.L."/>
            <person name="Watervoot N.F."/>
            <person name="Auber R.P."/>
            <person name="Gonzalez D.J."/>
            <person name="Wisecaver J.H."/>
            <person name="Moore B.S."/>
        </authorList>
    </citation>
    <scope>NUCLEOTIDE SEQUENCE [LARGE SCALE GENOMIC DNA]</scope>
    <source>
        <strain evidence="8 9">12B1</strain>
    </source>
</reference>
<organism evidence="8 9">
    <name type="scientific">Prymnesium parvum</name>
    <name type="common">Toxic golden alga</name>
    <dbReference type="NCBI Taxonomy" id="97485"/>
    <lineage>
        <taxon>Eukaryota</taxon>
        <taxon>Haptista</taxon>
        <taxon>Haptophyta</taxon>
        <taxon>Prymnesiophyceae</taxon>
        <taxon>Prymnesiales</taxon>
        <taxon>Prymnesiaceae</taxon>
        <taxon>Prymnesium</taxon>
    </lineage>
</organism>
<dbReference type="Proteomes" id="UP001515480">
    <property type="component" value="Unassembled WGS sequence"/>
</dbReference>
<evidence type="ECO:0000313" key="8">
    <source>
        <dbReference type="EMBL" id="KAL1496061.1"/>
    </source>
</evidence>
<feature type="domain" description="EF-hand" evidence="7">
    <location>
        <begin position="274"/>
        <end position="309"/>
    </location>
</feature>
<evidence type="ECO:0000256" key="2">
    <source>
        <dbReference type="ARBA" id="ARBA00022737"/>
    </source>
</evidence>
<dbReference type="Gene3D" id="2.20.110.10">
    <property type="entry name" value="Histone H3 K4-specific methyltransferase SET7/9 N-terminal domain"/>
    <property type="match status" value="2"/>
</dbReference>
<dbReference type="EMBL" id="JBGBPQ010000030">
    <property type="protein sequence ID" value="KAL1496061.1"/>
    <property type="molecule type" value="Genomic_DNA"/>
</dbReference>
<dbReference type="InterPro" id="IPR052472">
    <property type="entry name" value="MORN3"/>
</dbReference>
<dbReference type="GO" id="GO:0001669">
    <property type="term" value="C:acrosomal vesicle"/>
    <property type="evidence" value="ECO:0007669"/>
    <property type="project" value="UniProtKB-SubCell"/>
</dbReference>